<dbReference type="InterPro" id="IPR013324">
    <property type="entry name" value="RNA_pol_sigma_r3/r4-like"/>
</dbReference>
<evidence type="ECO:0000259" key="1">
    <source>
        <dbReference type="Pfam" id="PF09862"/>
    </source>
</evidence>
<dbReference type="Proteomes" id="UP000435910">
    <property type="component" value="Unassembled WGS sequence"/>
</dbReference>
<evidence type="ECO:0000313" key="5">
    <source>
        <dbReference type="Proteomes" id="UP000435910"/>
    </source>
</evidence>
<dbReference type="InterPro" id="IPR018658">
    <property type="entry name" value="DUF2089"/>
</dbReference>
<evidence type="ECO:0000313" key="3">
    <source>
        <dbReference type="EMBL" id="QPR72682.1"/>
    </source>
</evidence>
<dbReference type="OMA" id="YPTIRLR"/>
<dbReference type="SUPFAM" id="SSF88659">
    <property type="entry name" value="Sigma3 and sigma4 domains of RNA polymerase sigma factors"/>
    <property type="match status" value="1"/>
</dbReference>
<dbReference type="RefSeq" id="WP_003179601.1">
    <property type="nucleotide sequence ID" value="NZ_BEXU01000007.1"/>
</dbReference>
<gene>
    <name evidence="4" type="ORF">CHCC16736_1102</name>
    <name evidence="3" type="ORF">I6G80_23335</name>
</gene>
<evidence type="ECO:0000313" key="4">
    <source>
        <dbReference type="EMBL" id="TWL24301.1"/>
    </source>
</evidence>
<evidence type="ECO:0000259" key="2">
    <source>
        <dbReference type="Pfam" id="PF22746"/>
    </source>
</evidence>
<reference evidence="4 5" key="1">
    <citation type="submission" date="2019-06" db="EMBL/GenBank/DDBJ databases">
        <title>Genome sequence analysis of &gt;100 Bacillus licheniformis strains suggests intrinsic resistance to this species.</title>
        <authorList>
            <person name="Wels M."/>
            <person name="Siezen R.J."/>
            <person name="Johansen E."/>
            <person name="Stuer-Lauridsen B."/>
            <person name="Bjerre K."/>
            <person name="Nielsen B.K.K."/>
        </authorList>
    </citation>
    <scope>NUCLEOTIDE SEQUENCE [LARGE SCALE GENOMIC DNA]</scope>
    <source>
        <strain evidence="4 5">BAC-16736</strain>
    </source>
</reference>
<accession>A0A1Y0YBU5</accession>
<name>A0A1Y0YBU5_BACLI</name>
<protein>
    <submittedName>
        <fullName evidence="3">DUF2089 family protein</fullName>
    </submittedName>
</protein>
<feature type="domain" description="DUF2089" evidence="1">
    <location>
        <begin position="13"/>
        <end position="58"/>
    </location>
</feature>
<sequence length="100" mass="11881">MERKDVPEWILALEEEDVEFIKNFMLKSGSLKEIAKSYQVSYPTVRVRLDRLIQKIQLIDELENETFVNFIKQLAIDDQISLENAKLIIEKYKKERGVHK</sequence>
<evidence type="ECO:0000313" key="6">
    <source>
        <dbReference type="Proteomes" id="UP000595038"/>
    </source>
</evidence>
<dbReference type="Proteomes" id="UP000595038">
    <property type="component" value="Chromosome"/>
</dbReference>
<reference evidence="3 6" key="2">
    <citation type="submission" date="2020-12" db="EMBL/GenBank/DDBJ databases">
        <title>FDA dAtabase for Regulatory Grade micrObial Sequences (FDA-ARGOS): Supporting development and validation of Infectious Disease Dx tests.</title>
        <authorList>
            <person name="Nelson B."/>
            <person name="Plummer A."/>
            <person name="Tallon L."/>
            <person name="Sadzewicz L."/>
            <person name="Zhao X."/>
            <person name="Boylan J."/>
            <person name="Ott S."/>
            <person name="Bowen H."/>
            <person name="Vavikolanu K."/>
            <person name="Mehta A."/>
            <person name="Aluvathingal J."/>
            <person name="Nadendla S."/>
            <person name="Myers T."/>
            <person name="Yan Y."/>
            <person name="Sichtig H."/>
        </authorList>
    </citation>
    <scope>NUCLEOTIDE SEQUENCE [LARGE SCALE GENOMIC DNA]</scope>
    <source>
        <strain evidence="3 6">FDAARGOS_923</strain>
    </source>
</reference>
<proteinExistence type="predicted"/>
<dbReference type="Pfam" id="PF09862">
    <property type="entry name" value="DUF2089"/>
    <property type="match status" value="1"/>
</dbReference>
<dbReference type="EMBL" id="CP065647">
    <property type="protein sequence ID" value="QPR72682.1"/>
    <property type="molecule type" value="Genomic_DNA"/>
</dbReference>
<dbReference type="Pfam" id="PF22746">
    <property type="entry name" value="SHOCT-like_DUF2089-C"/>
    <property type="match status" value="1"/>
</dbReference>
<dbReference type="EMBL" id="NILC01000027">
    <property type="protein sequence ID" value="TWL24301.1"/>
    <property type="molecule type" value="Genomic_DNA"/>
</dbReference>
<dbReference type="GeneID" id="92862686"/>
<dbReference type="InterPro" id="IPR053959">
    <property type="entry name" value="YvlB/LiaX_N"/>
</dbReference>
<dbReference type="AlphaFoldDB" id="A0A1Y0YBU5"/>
<feature type="domain" description="YvlB/LiaX N-terminal" evidence="2">
    <location>
        <begin position="67"/>
        <end position="96"/>
    </location>
</feature>
<organism evidence="4 5">
    <name type="scientific">Bacillus licheniformis</name>
    <dbReference type="NCBI Taxonomy" id="1402"/>
    <lineage>
        <taxon>Bacteria</taxon>
        <taxon>Bacillati</taxon>
        <taxon>Bacillota</taxon>
        <taxon>Bacilli</taxon>
        <taxon>Bacillales</taxon>
        <taxon>Bacillaceae</taxon>
        <taxon>Bacillus</taxon>
    </lineage>
</organism>